<organism evidence="1 2">
    <name type="scientific">Dorcoceras hygrometricum</name>
    <dbReference type="NCBI Taxonomy" id="472368"/>
    <lineage>
        <taxon>Eukaryota</taxon>
        <taxon>Viridiplantae</taxon>
        <taxon>Streptophyta</taxon>
        <taxon>Embryophyta</taxon>
        <taxon>Tracheophyta</taxon>
        <taxon>Spermatophyta</taxon>
        <taxon>Magnoliopsida</taxon>
        <taxon>eudicotyledons</taxon>
        <taxon>Gunneridae</taxon>
        <taxon>Pentapetalae</taxon>
        <taxon>asterids</taxon>
        <taxon>lamiids</taxon>
        <taxon>Lamiales</taxon>
        <taxon>Gesneriaceae</taxon>
        <taxon>Didymocarpoideae</taxon>
        <taxon>Trichosporeae</taxon>
        <taxon>Loxocarpinae</taxon>
        <taxon>Dorcoceras</taxon>
    </lineage>
</organism>
<sequence length="112" mass="12561">MALRRPLIACLVAGSLRRCAPLLTSDILHCPRDRRVWWLDESTLAAPCCEMVRDVARDDVARWRACFFTAAAAPASLRRCRDGWSEFFLGLVRACPGQPVKFSGRYAMSGPF</sequence>
<dbReference type="AlphaFoldDB" id="A0A2Z6ZVP6"/>
<gene>
    <name evidence="1" type="ORF">F511_45638</name>
</gene>
<proteinExistence type="predicted"/>
<name>A0A2Z6ZVP6_9LAMI</name>
<accession>A0A2Z6ZVP6</accession>
<dbReference type="EMBL" id="KV055105">
    <property type="protein sequence ID" value="KZV06880.1"/>
    <property type="molecule type" value="Genomic_DNA"/>
</dbReference>
<protein>
    <recommendedName>
        <fullName evidence="3">Secreted protein</fullName>
    </recommendedName>
</protein>
<dbReference type="Proteomes" id="UP000250235">
    <property type="component" value="Unassembled WGS sequence"/>
</dbReference>
<evidence type="ECO:0000313" key="2">
    <source>
        <dbReference type="Proteomes" id="UP000250235"/>
    </source>
</evidence>
<keyword evidence="2" id="KW-1185">Reference proteome</keyword>
<evidence type="ECO:0008006" key="3">
    <source>
        <dbReference type="Google" id="ProtNLM"/>
    </source>
</evidence>
<evidence type="ECO:0000313" key="1">
    <source>
        <dbReference type="EMBL" id="KZV06880.1"/>
    </source>
</evidence>
<reference evidence="1 2" key="1">
    <citation type="journal article" date="2015" name="Proc. Natl. Acad. Sci. U.S.A.">
        <title>The resurrection genome of Boea hygrometrica: A blueprint for survival of dehydration.</title>
        <authorList>
            <person name="Xiao L."/>
            <person name="Yang G."/>
            <person name="Zhang L."/>
            <person name="Yang X."/>
            <person name="Zhao S."/>
            <person name="Ji Z."/>
            <person name="Zhou Q."/>
            <person name="Hu M."/>
            <person name="Wang Y."/>
            <person name="Chen M."/>
            <person name="Xu Y."/>
            <person name="Jin H."/>
            <person name="Xiao X."/>
            <person name="Hu G."/>
            <person name="Bao F."/>
            <person name="Hu Y."/>
            <person name="Wan P."/>
            <person name="Li L."/>
            <person name="Deng X."/>
            <person name="Kuang T."/>
            <person name="Xiang C."/>
            <person name="Zhu J.K."/>
            <person name="Oliver M.J."/>
            <person name="He Y."/>
        </authorList>
    </citation>
    <scope>NUCLEOTIDE SEQUENCE [LARGE SCALE GENOMIC DNA]</scope>
    <source>
        <strain evidence="2">cv. XS01</strain>
    </source>
</reference>